<evidence type="ECO:0000259" key="2">
    <source>
        <dbReference type="Pfam" id="PF04909"/>
    </source>
</evidence>
<sequence length="301" mass="32554">MIDVHQHLWPAEFVDRLRARDTAPYLDGWTLHTATEAPYEIDPAAHAIDKRVALEQDTGTTLAVVSLSSPLGIEHLGDHALLDAWHIGAAALPEPFKAWASVDLLESDLEGVESLLRNGFLGLQLPAHVLGTPGGWAAQSELLATLERLNKPILVHPGIAQPVEAAPGWWAPVVDYANQLQAAWWAWHAYGGRREFPRLRLCFAAAAGLAPVHHERLAARGGRLGTIDPNLYVDTSSYGPQGIDAVARILGIDQVVHGTDRPYAGITDHRQGAAATAVIRHDNPHRLLYGAGTPSPERGVQ</sequence>
<reference evidence="3 4" key="1">
    <citation type="journal article" date="2015" name="Stand. Genomic Sci.">
        <title>Genomic Encyclopedia of Bacterial and Archaeal Type Strains, Phase III: the genomes of soil and plant-associated and newly described type strains.</title>
        <authorList>
            <person name="Whitman W.B."/>
            <person name="Woyke T."/>
            <person name="Klenk H.P."/>
            <person name="Zhou Y."/>
            <person name="Lilburn T.G."/>
            <person name="Beck B.J."/>
            <person name="De Vos P."/>
            <person name="Vandamme P."/>
            <person name="Eisen J.A."/>
            <person name="Garrity G."/>
            <person name="Hugenholtz P."/>
            <person name="Kyrpides N.C."/>
        </authorList>
    </citation>
    <scope>NUCLEOTIDE SEQUENCE [LARGE SCALE GENOMIC DNA]</scope>
    <source>
        <strain evidence="3 4">VKM Ac-2572</strain>
    </source>
</reference>
<dbReference type="InterPro" id="IPR032466">
    <property type="entry name" value="Metal_Hydrolase"/>
</dbReference>
<dbReference type="PANTHER" id="PTHR21240:SF28">
    <property type="entry name" value="ISO-OROTATE DECARBOXYLASE (EUROFUNG)"/>
    <property type="match status" value="1"/>
</dbReference>
<feature type="domain" description="Amidohydrolase-related" evidence="2">
    <location>
        <begin position="2"/>
        <end position="276"/>
    </location>
</feature>
<dbReference type="Pfam" id="PF04909">
    <property type="entry name" value="Amidohydro_2"/>
    <property type="match status" value="1"/>
</dbReference>
<dbReference type="InterPro" id="IPR032465">
    <property type="entry name" value="ACMSD"/>
</dbReference>
<dbReference type="AlphaFoldDB" id="A0A4R2GT28"/>
<keyword evidence="1" id="KW-0456">Lyase</keyword>
<keyword evidence="3" id="KW-0378">Hydrolase</keyword>
<accession>A0A4R2GT28</accession>
<proteinExistence type="predicted"/>
<dbReference type="SUPFAM" id="SSF51556">
    <property type="entry name" value="Metallo-dependent hydrolases"/>
    <property type="match status" value="1"/>
</dbReference>
<evidence type="ECO:0000313" key="4">
    <source>
        <dbReference type="Proteomes" id="UP000294508"/>
    </source>
</evidence>
<dbReference type="EMBL" id="SLWN01000026">
    <property type="protein sequence ID" value="TCO13523.1"/>
    <property type="molecule type" value="Genomic_DNA"/>
</dbReference>
<dbReference type="OrthoDB" id="4456265at2"/>
<comment type="caution">
    <text evidence="3">The sequence shown here is derived from an EMBL/GenBank/DDBJ whole genome shotgun (WGS) entry which is preliminary data.</text>
</comment>
<dbReference type="Gene3D" id="3.20.20.140">
    <property type="entry name" value="Metal-dependent hydrolases"/>
    <property type="match status" value="1"/>
</dbReference>
<dbReference type="InterPro" id="IPR006680">
    <property type="entry name" value="Amidohydro-rel"/>
</dbReference>
<dbReference type="Proteomes" id="UP000294508">
    <property type="component" value="Unassembled WGS sequence"/>
</dbReference>
<evidence type="ECO:0000256" key="1">
    <source>
        <dbReference type="ARBA" id="ARBA00023239"/>
    </source>
</evidence>
<dbReference type="GO" id="GO:0016787">
    <property type="term" value="F:hydrolase activity"/>
    <property type="evidence" value="ECO:0007669"/>
    <property type="project" value="UniProtKB-KW"/>
</dbReference>
<protein>
    <submittedName>
        <fullName evidence="3">Putative TIM-barrel fold metal-dependent hydrolase</fullName>
    </submittedName>
</protein>
<organism evidence="3 4">
    <name type="scientific">Kribbella steppae</name>
    <dbReference type="NCBI Taxonomy" id="2512223"/>
    <lineage>
        <taxon>Bacteria</taxon>
        <taxon>Bacillati</taxon>
        <taxon>Actinomycetota</taxon>
        <taxon>Actinomycetes</taxon>
        <taxon>Propionibacteriales</taxon>
        <taxon>Kribbellaceae</taxon>
        <taxon>Kribbella</taxon>
    </lineage>
</organism>
<gene>
    <name evidence="3" type="ORF">EV652_12664</name>
</gene>
<dbReference type="GO" id="GO:0016831">
    <property type="term" value="F:carboxy-lyase activity"/>
    <property type="evidence" value="ECO:0007669"/>
    <property type="project" value="InterPro"/>
</dbReference>
<dbReference type="PANTHER" id="PTHR21240">
    <property type="entry name" value="2-AMINO-3-CARBOXYLMUCONATE-6-SEMIALDEHYDE DECARBOXYLASE"/>
    <property type="match status" value="1"/>
</dbReference>
<dbReference type="GO" id="GO:0005737">
    <property type="term" value="C:cytoplasm"/>
    <property type="evidence" value="ECO:0007669"/>
    <property type="project" value="TreeGrafter"/>
</dbReference>
<dbReference type="RefSeq" id="WP_132216872.1">
    <property type="nucleotide sequence ID" value="NZ_SLWN01000026.1"/>
</dbReference>
<dbReference type="GO" id="GO:0019748">
    <property type="term" value="P:secondary metabolic process"/>
    <property type="evidence" value="ECO:0007669"/>
    <property type="project" value="TreeGrafter"/>
</dbReference>
<name>A0A4R2GT28_9ACTN</name>
<keyword evidence="4" id="KW-1185">Reference proteome</keyword>
<evidence type="ECO:0000313" key="3">
    <source>
        <dbReference type="EMBL" id="TCO13523.1"/>
    </source>
</evidence>